<evidence type="ECO:0000313" key="1">
    <source>
        <dbReference type="EMBL" id="AKN36528.1"/>
    </source>
</evidence>
<organism evidence="1">
    <name type="scientific">Vibrio tasmaniensis</name>
    <dbReference type="NCBI Taxonomy" id="212663"/>
    <lineage>
        <taxon>Bacteria</taxon>
        <taxon>Pseudomonadati</taxon>
        <taxon>Pseudomonadota</taxon>
        <taxon>Gammaproteobacteria</taxon>
        <taxon>Vibrionales</taxon>
        <taxon>Vibrionaceae</taxon>
        <taxon>Vibrio</taxon>
    </lineage>
</organism>
<protein>
    <submittedName>
        <fullName evidence="1">Uncharacterized protein</fullName>
    </submittedName>
</protein>
<dbReference type="AlphaFoldDB" id="A0A0H3ZKG7"/>
<sequence>MVSKECADFCPVNRSQSVTNLQGVMEVYLLDQVSKIFAKSV</sequence>
<reference evidence="1" key="1">
    <citation type="journal article" date="2015" name="MBio">
        <title>Eco-Evolutionary Dynamics of Episomes among Ecologically Cohesive Bacterial Populations.</title>
        <authorList>
            <person name="Xue H."/>
            <person name="Cordero O.X."/>
            <person name="Camas F.M."/>
            <person name="Trimble W."/>
            <person name="Meyer F."/>
            <person name="Guglielmini J."/>
            <person name="Rocha E.P."/>
            <person name="Polz M.F."/>
        </authorList>
    </citation>
    <scope>NUCLEOTIDE SEQUENCE</scope>
    <source>
        <strain evidence="1">FF_266</strain>
    </source>
</reference>
<accession>A0A0H3ZKG7</accession>
<dbReference type="EMBL" id="KP795495">
    <property type="protein sequence ID" value="AKN36528.1"/>
    <property type="molecule type" value="Genomic_DNA"/>
</dbReference>
<proteinExistence type="predicted"/>
<name>A0A0H3ZKG7_9VIBR</name>